<dbReference type="EMBL" id="KQ999038">
    <property type="protein sequence ID" value="KZV42458.1"/>
    <property type="molecule type" value="Genomic_DNA"/>
</dbReference>
<protein>
    <recommendedName>
        <fullName evidence="5">Secreted protein</fullName>
    </recommendedName>
</protein>
<dbReference type="Proteomes" id="UP000250235">
    <property type="component" value="Unassembled WGS sequence"/>
</dbReference>
<keyword evidence="2" id="KW-0732">Signal</keyword>
<keyword evidence="4" id="KW-1185">Reference proteome</keyword>
<evidence type="ECO:0008006" key="5">
    <source>
        <dbReference type="Google" id="ProtNLM"/>
    </source>
</evidence>
<organism evidence="3 4">
    <name type="scientific">Dorcoceras hygrometricum</name>
    <dbReference type="NCBI Taxonomy" id="472368"/>
    <lineage>
        <taxon>Eukaryota</taxon>
        <taxon>Viridiplantae</taxon>
        <taxon>Streptophyta</taxon>
        <taxon>Embryophyta</taxon>
        <taxon>Tracheophyta</taxon>
        <taxon>Spermatophyta</taxon>
        <taxon>Magnoliopsida</taxon>
        <taxon>eudicotyledons</taxon>
        <taxon>Gunneridae</taxon>
        <taxon>Pentapetalae</taxon>
        <taxon>asterids</taxon>
        <taxon>lamiids</taxon>
        <taxon>Lamiales</taxon>
        <taxon>Gesneriaceae</taxon>
        <taxon>Didymocarpoideae</taxon>
        <taxon>Trichosporeae</taxon>
        <taxon>Loxocarpinae</taxon>
        <taxon>Dorcoceras</taxon>
    </lineage>
</organism>
<feature type="chain" id="PRO_5016288230" description="Secreted protein" evidence="2">
    <location>
        <begin position="22"/>
        <end position="150"/>
    </location>
</feature>
<evidence type="ECO:0000256" key="2">
    <source>
        <dbReference type="SAM" id="SignalP"/>
    </source>
</evidence>
<feature type="signal peptide" evidence="2">
    <location>
        <begin position="1"/>
        <end position="21"/>
    </location>
</feature>
<accession>A0A2Z7CDM0</accession>
<evidence type="ECO:0000313" key="4">
    <source>
        <dbReference type="Proteomes" id="UP000250235"/>
    </source>
</evidence>
<evidence type="ECO:0000313" key="3">
    <source>
        <dbReference type="EMBL" id="KZV42458.1"/>
    </source>
</evidence>
<evidence type="ECO:0000256" key="1">
    <source>
        <dbReference type="SAM" id="MobiDB-lite"/>
    </source>
</evidence>
<feature type="region of interest" description="Disordered" evidence="1">
    <location>
        <begin position="109"/>
        <end position="150"/>
    </location>
</feature>
<gene>
    <name evidence="3" type="ORF">F511_25436</name>
</gene>
<sequence length="150" mass="17147">MIILANRFELLLVVFIVGSTADPDPAPGAQRKFENKLYGNGQYMKIKTKYTKDVSSIYLWRLRARLRLFRFYVAIALQRLNSFNRPIRSTTRISIPSLVCTRKPVKISRMESSRQDDRNEFDGGDVVLATSDDGGGERRRARGMEVVNTT</sequence>
<dbReference type="AlphaFoldDB" id="A0A2Z7CDM0"/>
<proteinExistence type="predicted"/>
<feature type="compositionally biased region" description="Basic and acidic residues" evidence="1">
    <location>
        <begin position="109"/>
        <end position="121"/>
    </location>
</feature>
<name>A0A2Z7CDM0_9LAMI</name>
<reference evidence="3 4" key="1">
    <citation type="journal article" date="2015" name="Proc. Natl. Acad. Sci. U.S.A.">
        <title>The resurrection genome of Boea hygrometrica: A blueprint for survival of dehydration.</title>
        <authorList>
            <person name="Xiao L."/>
            <person name="Yang G."/>
            <person name="Zhang L."/>
            <person name="Yang X."/>
            <person name="Zhao S."/>
            <person name="Ji Z."/>
            <person name="Zhou Q."/>
            <person name="Hu M."/>
            <person name="Wang Y."/>
            <person name="Chen M."/>
            <person name="Xu Y."/>
            <person name="Jin H."/>
            <person name="Xiao X."/>
            <person name="Hu G."/>
            <person name="Bao F."/>
            <person name="Hu Y."/>
            <person name="Wan P."/>
            <person name="Li L."/>
            <person name="Deng X."/>
            <person name="Kuang T."/>
            <person name="Xiang C."/>
            <person name="Zhu J.K."/>
            <person name="Oliver M.J."/>
            <person name="He Y."/>
        </authorList>
    </citation>
    <scope>NUCLEOTIDE SEQUENCE [LARGE SCALE GENOMIC DNA]</scope>
    <source>
        <strain evidence="4">cv. XS01</strain>
    </source>
</reference>